<evidence type="ECO:0000259" key="3">
    <source>
        <dbReference type="Pfam" id="PF07859"/>
    </source>
</evidence>
<keyword evidence="2 4" id="KW-0378">Hydrolase</keyword>
<dbReference type="RefSeq" id="WP_379539393.1">
    <property type="nucleotide sequence ID" value="NZ_JBHSDR010000006.1"/>
</dbReference>
<keyword evidence="5" id="KW-1185">Reference proteome</keyword>
<dbReference type="PANTHER" id="PTHR48081">
    <property type="entry name" value="AB HYDROLASE SUPERFAMILY PROTEIN C4A8.06C"/>
    <property type="match status" value="1"/>
</dbReference>
<comment type="caution">
    <text evidence="4">The sequence shown here is derived from an EMBL/GenBank/DDBJ whole genome shotgun (WGS) entry which is preliminary data.</text>
</comment>
<dbReference type="Proteomes" id="UP001595828">
    <property type="component" value="Unassembled WGS sequence"/>
</dbReference>
<dbReference type="GO" id="GO:0016787">
    <property type="term" value="F:hydrolase activity"/>
    <property type="evidence" value="ECO:0007669"/>
    <property type="project" value="UniProtKB-KW"/>
</dbReference>
<evidence type="ECO:0000313" key="5">
    <source>
        <dbReference type="Proteomes" id="UP001595828"/>
    </source>
</evidence>
<dbReference type="InterPro" id="IPR029058">
    <property type="entry name" value="AB_hydrolase_fold"/>
</dbReference>
<dbReference type="InterPro" id="IPR050300">
    <property type="entry name" value="GDXG_lipolytic_enzyme"/>
</dbReference>
<organism evidence="4 5">
    <name type="scientific">Novosphingobium tardum</name>
    <dbReference type="NCBI Taxonomy" id="1538021"/>
    <lineage>
        <taxon>Bacteria</taxon>
        <taxon>Pseudomonadati</taxon>
        <taxon>Pseudomonadota</taxon>
        <taxon>Alphaproteobacteria</taxon>
        <taxon>Sphingomonadales</taxon>
        <taxon>Sphingomonadaceae</taxon>
        <taxon>Novosphingobium</taxon>
    </lineage>
</organism>
<name>A0ABV8RUK5_9SPHN</name>
<evidence type="ECO:0000256" key="1">
    <source>
        <dbReference type="ARBA" id="ARBA00010515"/>
    </source>
</evidence>
<reference evidence="5" key="1">
    <citation type="journal article" date="2019" name="Int. J. Syst. Evol. Microbiol.">
        <title>The Global Catalogue of Microorganisms (GCM) 10K type strain sequencing project: providing services to taxonomists for standard genome sequencing and annotation.</title>
        <authorList>
            <consortium name="The Broad Institute Genomics Platform"/>
            <consortium name="The Broad Institute Genome Sequencing Center for Infectious Disease"/>
            <person name="Wu L."/>
            <person name="Ma J."/>
        </authorList>
    </citation>
    <scope>NUCLEOTIDE SEQUENCE [LARGE SCALE GENOMIC DNA]</scope>
    <source>
        <strain evidence="5">CGMCC 1.12989</strain>
    </source>
</reference>
<accession>A0ABV8RUK5</accession>
<proteinExistence type="inferred from homology"/>
<dbReference type="EMBL" id="JBHSDR010000006">
    <property type="protein sequence ID" value="MFC4295936.1"/>
    <property type="molecule type" value="Genomic_DNA"/>
</dbReference>
<dbReference type="PANTHER" id="PTHR48081:SF30">
    <property type="entry name" value="ACETYL-HYDROLASE LIPR-RELATED"/>
    <property type="match status" value="1"/>
</dbReference>
<dbReference type="SUPFAM" id="SSF53474">
    <property type="entry name" value="alpha/beta-Hydrolases"/>
    <property type="match status" value="1"/>
</dbReference>
<evidence type="ECO:0000256" key="2">
    <source>
        <dbReference type="ARBA" id="ARBA00022801"/>
    </source>
</evidence>
<dbReference type="PROSITE" id="PS01173">
    <property type="entry name" value="LIPASE_GDXG_HIS"/>
    <property type="match status" value="1"/>
</dbReference>
<dbReference type="Pfam" id="PF07859">
    <property type="entry name" value="Abhydrolase_3"/>
    <property type="match status" value="1"/>
</dbReference>
<comment type="similarity">
    <text evidence="1">Belongs to the 'GDXG' lipolytic enzyme family.</text>
</comment>
<gene>
    <name evidence="4" type="ORF">ACFO0A_12800</name>
</gene>
<dbReference type="InterPro" id="IPR013094">
    <property type="entry name" value="AB_hydrolase_3"/>
</dbReference>
<feature type="domain" description="Alpha/beta hydrolase fold-3" evidence="3">
    <location>
        <begin position="74"/>
        <end position="275"/>
    </location>
</feature>
<dbReference type="InterPro" id="IPR002168">
    <property type="entry name" value="Lipase_GDXG_HIS_AS"/>
</dbReference>
<evidence type="ECO:0000313" key="4">
    <source>
        <dbReference type="EMBL" id="MFC4295936.1"/>
    </source>
</evidence>
<protein>
    <submittedName>
        <fullName evidence="4">Alpha/beta hydrolase</fullName>
    </submittedName>
</protein>
<dbReference type="Gene3D" id="3.40.50.1820">
    <property type="entry name" value="alpha/beta hydrolase"/>
    <property type="match status" value="1"/>
</dbReference>
<sequence length="301" mass="32250">MSTTQANALTEMYKSWTARMATGTMELPEMRTMFEEWGTLATEPEGFAYTTLSLGGVPCLEAVETGRADNGRVLLCFHGGGFVCGSPESHRKMFAHIARAVGCKAIIVDYTRTPDNPHPGIVNQCTAVYGALLDQGYDPRQIAMIGDSAGGNLATAVPLNALREGLPAPAASVPLSPWYDMEPTGETFVTNAEVDAFVSPDAVRLMAGMYLGGADPSDPGVNLLHADPSALPPLLIQVGGYEALLDDSRRFHDRAKAAGVDVTLQIYPEMQHVFQLMAGKAPEADDAIDKIAQWLRPRLGL</sequence>